<proteinExistence type="predicted"/>
<sequence length="127" mass="14085">MSYYSDAEDSLKSFEDVIEGGLRKRKFWDPETESITSEIKDLLEEDVNSLVEEDCIGCPLPSTPEDEQVLESEMSDVLKAAVLGTGDELDIATLAQNAAGQAEVVVRKLIKVGWSVCNFHHLPAWLQ</sequence>
<gene>
    <name evidence="1" type="ORF">AMK59_1659</name>
</gene>
<dbReference type="AlphaFoldDB" id="A0A0T6BGH0"/>
<evidence type="ECO:0000313" key="1">
    <source>
        <dbReference type="EMBL" id="KRT86409.1"/>
    </source>
</evidence>
<organism evidence="1 2">
    <name type="scientific">Oryctes borbonicus</name>
    <dbReference type="NCBI Taxonomy" id="1629725"/>
    <lineage>
        <taxon>Eukaryota</taxon>
        <taxon>Metazoa</taxon>
        <taxon>Ecdysozoa</taxon>
        <taxon>Arthropoda</taxon>
        <taxon>Hexapoda</taxon>
        <taxon>Insecta</taxon>
        <taxon>Pterygota</taxon>
        <taxon>Neoptera</taxon>
        <taxon>Endopterygota</taxon>
        <taxon>Coleoptera</taxon>
        <taxon>Polyphaga</taxon>
        <taxon>Scarabaeiformia</taxon>
        <taxon>Scarabaeidae</taxon>
        <taxon>Dynastinae</taxon>
        <taxon>Oryctes</taxon>
    </lineage>
</organism>
<name>A0A0T6BGH0_9SCAR</name>
<protein>
    <submittedName>
        <fullName evidence="1">Uncharacterized protein</fullName>
    </submittedName>
</protein>
<keyword evidence="2" id="KW-1185">Reference proteome</keyword>
<dbReference type="Proteomes" id="UP000051574">
    <property type="component" value="Unassembled WGS sequence"/>
</dbReference>
<feature type="non-terminal residue" evidence="1">
    <location>
        <position position="127"/>
    </location>
</feature>
<reference evidence="1 2" key="1">
    <citation type="submission" date="2015-09" db="EMBL/GenBank/DDBJ databases">
        <title>Draft genome of the scarab beetle Oryctes borbonicus.</title>
        <authorList>
            <person name="Meyer J.M."/>
            <person name="Markov G.V."/>
            <person name="Baskaran P."/>
            <person name="Herrmann M."/>
            <person name="Sommer R.J."/>
            <person name="Roedelsperger C."/>
        </authorList>
    </citation>
    <scope>NUCLEOTIDE SEQUENCE [LARGE SCALE GENOMIC DNA]</scope>
    <source>
        <strain evidence="1">OB123</strain>
        <tissue evidence="1">Whole animal</tissue>
    </source>
</reference>
<comment type="caution">
    <text evidence="1">The sequence shown here is derived from an EMBL/GenBank/DDBJ whole genome shotgun (WGS) entry which is preliminary data.</text>
</comment>
<evidence type="ECO:0000313" key="2">
    <source>
        <dbReference type="Proteomes" id="UP000051574"/>
    </source>
</evidence>
<accession>A0A0T6BGH0</accession>
<dbReference type="EMBL" id="LJIG01000531">
    <property type="protein sequence ID" value="KRT86409.1"/>
    <property type="molecule type" value="Genomic_DNA"/>
</dbReference>
<dbReference type="OrthoDB" id="5585746at2759"/>